<dbReference type="RefSeq" id="WP_224612369.1">
    <property type="nucleotide sequence ID" value="NZ_JAIQXV010000026.1"/>
</dbReference>
<comment type="caution">
    <text evidence="2">The sequence shown here is derived from an EMBL/GenBank/DDBJ whole genome shotgun (WGS) entry which is preliminary data.</text>
</comment>
<keyword evidence="3" id="KW-1185">Reference proteome</keyword>
<gene>
    <name evidence="2" type="ORF">ACFP90_21650</name>
</gene>
<proteinExistence type="predicted"/>
<name>A0ABW1ZSJ6_9DEIO</name>
<feature type="transmembrane region" description="Helical" evidence="1">
    <location>
        <begin position="131"/>
        <end position="159"/>
    </location>
</feature>
<reference evidence="3" key="1">
    <citation type="journal article" date="2019" name="Int. J. Syst. Evol. Microbiol.">
        <title>The Global Catalogue of Microorganisms (GCM) 10K type strain sequencing project: providing services to taxonomists for standard genome sequencing and annotation.</title>
        <authorList>
            <consortium name="The Broad Institute Genomics Platform"/>
            <consortium name="The Broad Institute Genome Sequencing Center for Infectious Disease"/>
            <person name="Wu L."/>
            <person name="Ma J."/>
        </authorList>
    </citation>
    <scope>NUCLEOTIDE SEQUENCE [LARGE SCALE GENOMIC DNA]</scope>
    <source>
        <strain evidence="3">CCUG 63830</strain>
    </source>
</reference>
<dbReference type="Proteomes" id="UP001596317">
    <property type="component" value="Unassembled WGS sequence"/>
</dbReference>
<keyword evidence="1" id="KW-0472">Membrane</keyword>
<feature type="transmembrane region" description="Helical" evidence="1">
    <location>
        <begin position="59"/>
        <end position="78"/>
    </location>
</feature>
<sequence length="196" mass="21720">MTTQPTDFASGPPSAADVIRSLTIATRPDIARYRHLTVATGVTAVLMALGAVFGNSGLWVSMLLGSVVISVFMMRLLWPVPPLSHLVERQEKLSMVAAGYTLQVLRDTQSQFLLIRAGDALRPAHGHWAPVWLPVVSLVGLNMFPAWGTAAALLIYGWISVWDQYRHETQMQRLLMEHALDGGLRYQEWAARQNES</sequence>
<keyword evidence="1" id="KW-1133">Transmembrane helix</keyword>
<protein>
    <submittedName>
        <fullName evidence="2">Uncharacterized protein</fullName>
    </submittedName>
</protein>
<evidence type="ECO:0000313" key="3">
    <source>
        <dbReference type="Proteomes" id="UP001596317"/>
    </source>
</evidence>
<evidence type="ECO:0000256" key="1">
    <source>
        <dbReference type="SAM" id="Phobius"/>
    </source>
</evidence>
<feature type="transmembrane region" description="Helical" evidence="1">
    <location>
        <begin position="36"/>
        <end position="53"/>
    </location>
</feature>
<keyword evidence="1" id="KW-0812">Transmembrane</keyword>
<dbReference type="EMBL" id="JBHSWB010000002">
    <property type="protein sequence ID" value="MFC6662665.1"/>
    <property type="molecule type" value="Genomic_DNA"/>
</dbReference>
<evidence type="ECO:0000313" key="2">
    <source>
        <dbReference type="EMBL" id="MFC6662665.1"/>
    </source>
</evidence>
<organism evidence="2 3">
    <name type="scientific">Deinococcus multiflagellatus</name>
    <dbReference type="NCBI Taxonomy" id="1656887"/>
    <lineage>
        <taxon>Bacteria</taxon>
        <taxon>Thermotogati</taxon>
        <taxon>Deinococcota</taxon>
        <taxon>Deinococci</taxon>
        <taxon>Deinococcales</taxon>
        <taxon>Deinococcaceae</taxon>
        <taxon>Deinococcus</taxon>
    </lineage>
</organism>
<accession>A0ABW1ZSJ6</accession>